<dbReference type="InterPro" id="IPR002791">
    <property type="entry name" value="ARMT1-like_metal-bd"/>
</dbReference>
<sequence length="292" mass="31734">MKSSLDCLPCFVSQGLNVARMATSDPRVQEEIVREILRRASQADLTQSPPLFGGNLRRWVRELTGQDDPYLDVKQESNRLALALLPDWQERLRRAANPQLTAVKMAIAGNVIDYGVNGNLTAETIPAELERSVAGPFHGDVAEFFAAVERATEILFLADNAGELVFDRLLLECLPREKITVVVKGGPAINDALRADATEAGLDGWVAVTDTGCDDAGIELTACSPEFQERFSRADLIIAKGQANFESLDGSKQNIFFLFKVKCAVVGQHIGQPVGTLVLHHNHPEASAGDSI</sequence>
<dbReference type="Gene3D" id="3.40.50.10880">
    <property type="entry name" value="Uncharacterised protein PF01937, DUF89, domain 3"/>
    <property type="match status" value="1"/>
</dbReference>
<dbReference type="Pfam" id="PF01937">
    <property type="entry name" value="ARMT1-like_dom"/>
    <property type="match status" value="1"/>
</dbReference>
<comment type="caution">
    <text evidence="2">The sequence shown here is derived from an EMBL/GenBank/DDBJ whole genome shotgun (WGS) entry which is preliminary data.</text>
</comment>
<dbReference type="OrthoDB" id="9796465at2"/>
<dbReference type="RefSeq" id="WP_146599286.1">
    <property type="nucleotide sequence ID" value="NZ_SJPY01000002.1"/>
</dbReference>
<evidence type="ECO:0000313" key="2">
    <source>
        <dbReference type="EMBL" id="TWU44315.1"/>
    </source>
</evidence>
<reference evidence="2 3" key="1">
    <citation type="submission" date="2019-02" db="EMBL/GenBank/DDBJ databases">
        <title>Deep-cultivation of Planctomycetes and their phenomic and genomic characterization uncovers novel biology.</title>
        <authorList>
            <person name="Wiegand S."/>
            <person name="Jogler M."/>
            <person name="Boedeker C."/>
            <person name="Pinto D."/>
            <person name="Vollmers J."/>
            <person name="Rivas-Marin E."/>
            <person name="Kohn T."/>
            <person name="Peeters S.H."/>
            <person name="Heuer A."/>
            <person name="Rast P."/>
            <person name="Oberbeckmann S."/>
            <person name="Bunk B."/>
            <person name="Jeske O."/>
            <person name="Meyerdierks A."/>
            <person name="Storesund J.E."/>
            <person name="Kallscheuer N."/>
            <person name="Luecker S."/>
            <person name="Lage O.M."/>
            <person name="Pohl T."/>
            <person name="Merkel B.J."/>
            <person name="Hornburger P."/>
            <person name="Mueller R.-W."/>
            <person name="Bruemmer F."/>
            <person name="Labrenz M."/>
            <person name="Spormann A.M."/>
            <person name="Op Den Camp H."/>
            <person name="Overmann J."/>
            <person name="Amann R."/>
            <person name="Jetten M.S.M."/>
            <person name="Mascher T."/>
            <person name="Medema M.H."/>
            <person name="Devos D.P."/>
            <person name="Kaster A.-K."/>
            <person name="Ovreas L."/>
            <person name="Rohde M."/>
            <person name="Galperin M.Y."/>
            <person name="Jogler C."/>
        </authorList>
    </citation>
    <scope>NUCLEOTIDE SEQUENCE [LARGE SCALE GENOMIC DNA]</scope>
    <source>
        <strain evidence="2 3">Q31b</strain>
    </source>
</reference>
<name>A0A5C6E6S8_9BACT</name>
<dbReference type="Proteomes" id="UP000315471">
    <property type="component" value="Unassembled WGS sequence"/>
</dbReference>
<evidence type="ECO:0000259" key="1">
    <source>
        <dbReference type="Pfam" id="PF01937"/>
    </source>
</evidence>
<gene>
    <name evidence="2" type="ORF">Q31b_18510</name>
</gene>
<organism evidence="2 3">
    <name type="scientific">Novipirellula aureliae</name>
    <dbReference type="NCBI Taxonomy" id="2527966"/>
    <lineage>
        <taxon>Bacteria</taxon>
        <taxon>Pseudomonadati</taxon>
        <taxon>Planctomycetota</taxon>
        <taxon>Planctomycetia</taxon>
        <taxon>Pirellulales</taxon>
        <taxon>Pirellulaceae</taxon>
        <taxon>Novipirellula</taxon>
    </lineage>
</organism>
<dbReference type="PIRSF" id="PIRSF006593">
    <property type="entry name" value="UCP006593"/>
    <property type="match status" value="1"/>
</dbReference>
<dbReference type="AlphaFoldDB" id="A0A5C6E6S8"/>
<dbReference type="InterPro" id="IPR036075">
    <property type="entry name" value="ARMT-1-like_metal-bd_sf"/>
</dbReference>
<feature type="domain" description="Damage-control phosphatase ARMT1-like metal-binding" evidence="1">
    <location>
        <begin position="6"/>
        <end position="277"/>
    </location>
</feature>
<proteinExistence type="predicted"/>
<dbReference type="SUPFAM" id="SSF111321">
    <property type="entry name" value="AF1104-like"/>
    <property type="match status" value="1"/>
</dbReference>
<dbReference type="InterPro" id="IPR014444">
    <property type="entry name" value="PH1575-like"/>
</dbReference>
<dbReference type="Gene3D" id="1.10.285.20">
    <property type="entry name" value="Uncharacterised protein PF01937, DUF89, domain 2"/>
    <property type="match status" value="1"/>
</dbReference>
<accession>A0A5C6E6S8</accession>
<protein>
    <recommendedName>
        <fullName evidence="1">Damage-control phosphatase ARMT1-like metal-binding domain-containing protein</fullName>
    </recommendedName>
</protein>
<evidence type="ECO:0000313" key="3">
    <source>
        <dbReference type="Proteomes" id="UP000315471"/>
    </source>
</evidence>
<dbReference type="EMBL" id="SJPY01000002">
    <property type="protein sequence ID" value="TWU44315.1"/>
    <property type="molecule type" value="Genomic_DNA"/>
</dbReference>
<keyword evidence="3" id="KW-1185">Reference proteome</keyword>